<dbReference type="OrthoDB" id="3184970at2759"/>
<evidence type="ECO:0000313" key="1">
    <source>
        <dbReference type="EMBL" id="TRM57720.1"/>
    </source>
</evidence>
<evidence type="ECO:0008006" key="3">
    <source>
        <dbReference type="Google" id="ProtNLM"/>
    </source>
</evidence>
<keyword evidence="2" id="KW-1185">Reference proteome</keyword>
<comment type="caution">
    <text evidence="1">The sequence shown here is derived from an EMBL/GenBank/DDBJ whole genome shotgun (WGS) entry which is preliminary data.</text>
</comment>
<reference evidence="1 2" key="1">
    <citation type="journal article" date="2019" name="New Phytol.">
        <title>Comparative genomics reveals unique wood-decay strategies and fruiting body development in the Schizophyllaceae.</title>
        <authorList>
            <person name="Almasi E."/>
            <person name="Sahu N."/>
            <person name="Krizsan K."/>
            <person name="Balint B."/>
            <person name="Kovacs G.M."/>
            <person name="Kiss B."/>
            <person name="Cseklye J."/>
            <person name="Drula E."/>
            <person name="Henrissat B."/>
            <person name="Nagy I."/>
            <person name="Chovatia M."/>
            <person name="Adam C."/>
            <person name="LaButti K."/>
            <person name="Lipzen A."/>
            <person name="Riley R."/>
            <person name="Grigoriev I.V."/>
            <person name="Nagy L.G."/>
        </authorList>
    </citation>
    <scope>NUCLEOTIDE SEQUENCE [LARGE SCALE GENOMIC DNA]</scope>
    <source>
        <strain evidence="1 2">NL-1724</strain>
    </source>
</reference>
<proteinExistence type="predicted"/>
<sequence length="131" mass="14866">FASCDEVRFHIDRAKLAREADNFPGVSSDSGPGVFIPLEEDEQTVLLLFAFAYRDEHVHLEDIEFPRLARLAEATEKYRMARHKIYLVPVMAYAAKHGHMDILDLAAPYSVGQPFSAVHSSLPNKYYVAWV</sequence>
<feature type="non-terminal residue" evidence="1">
    <location>
        <position position="1"/>
    </location>
</feature>
<evidence type="ECO:0000313" key="2">
    <source>
        <dbReference type="Proteomes" id="UP000320762"/>
    </source>
</evidence>
<dbReference type="EMBL" id="VDMD01000043">
    <property type="protein sequence ID" value="TRM57720.1"/>
    <property type="molecule type" value="Genomic_DNA"/>
</dbReference>
<gene>
    <name evidence="1" type="ORF">BD626DRAFT_360604</name>
</gene>
<dbReference type="AlphaFoldDB" id="A0A550BYS2"/>
<organism evidence="1 2">
    <name type="scientific">Schizophyllum amplum</name>
    <dbReference type="NCBI Taxonomy" id="97359"/>
    <lineage>
        <taxon>Eukaryota</taxon>
        <taxon>Fungi</taxon>
        <taxon>Dikarya</taxon>
        <taxon>Basidiomycota</taxon>
        <taxon>Agaricomycotina</taxon>
        <taxon>Agaricomycetes</taxon>
        <taxon>Agaricomycetidae</taxon>
        <taxon>Agaricales</taxon>
        <taxon>Schizophyllaceae</taxon>
        <taxon>Schizophyllum</taxon>
    </lineage>
</organism>
<protein>
    <recommendedName>
        <fullName evidence="3">BTB domain-containing protein</fullName>
    </recommendedName>
</protein>
<feature type="non-terminal residue" evidence="1">
    <location>
        <position position="131"/>
    </location>
</feature>
<accession>A0A550BYS2</accession>
<name>A0A550BYS2_9AGAR</name>
<dbReference type="Proteomes" id="UP000320762">
    <property type="component" value="Unassembled WGS sequence"/>
</dbReference>